<evidence type="ECO:0000313" key="2">
    <source>
        <dbReference type="Proteomes" id="UP000790709"/>
    </source>
</evidence>
<sequence length="188" mass="21223">MAAPPSVTTANLTGRFLLNKTLSDDSDEILRLQGVSWFKRRAIAKLGLILDVKHYTDEDGIEHIDIDQTLSGGITGTSELRSLDFQERSVEDPVFGAVIGRSGKIKVNDLEGIFLKDGWTDDTIEHEAIRSIVWSDTPKSNKTWRAEQVWGFEIKDGARRYARHIKFTSPDKSDGPIHIRVYYDYLGN</sequence>
<protein>
    <submittedName>
        <fullName evidence="1">Uncharacterized protein</fullName>
    </submittedName>
</protein>
<name>A0ACB8BNL5_9AGAM</name>
<comment type="caution">
    <text evidence="1">The sequence shown here is derived from an EMBL/GenBank/DDBJ whole genome shotgun (WGS) entry which is preliminary data.</text>
</comment>
<reference evidence="1" key="1">
    <citation type="journal article" date="2021" name="New Phytol.">
        <title>Evolutionary innovations through gain and loss of genes in the ectomycorrhizal Boletales.</title>
        <authorList>
            <person name="Wu G."/>
            <person name="Miyauchi S."/>
            <person name="Morin E."/>
            <person name="Kuo A."/>
            <person name="Drula E."/>
            <person name="Varga T."/>
            <person name="Kohler A."/>
            <person name="Feng B."/>
            <person name="Cao Y."/>
            <person name="Lipzen A."/>
            <person name="Daum C."/>
            <person name="Hundley H."/>
            <person name="Pangilinan J."/>
            <person name="Johnson J."/>
            <person name="Barry K."/>
            <person name="LaButti K."/>
            <person name="Ng V."/>
            <person name="Ahrendt S."/>
            <person name="Min B."/>
            <person name="Choi I.G."/>
            <person name="Park H."/>
            <person name="Plett J.M."/>
            <person name="Magnuson J."/>
            <person name="Spatafora J.W."/>
            <person name="Nagy L.G."/>
            <person name="Henrissat B."/>
            <person name="Grigoriev I.V."/>
            <person name="Yang Z.L."/>
            <person name="Xu J."/>
            <person name="Martin F.M."/>
        </authorList>
    </citation>
    <scope>NUCLEOTIDE SEQUENCE</scope>
    <source>
        <strain evidence="1">KUC20120723A-06</strain>
    </source>
</reference>
<dbReference type="Proteomes" id="UP000790709">
    <property type="component" value="Unassembled WGS sequence"/>
</dbReference>
<accession>A0ACB8BNL5</accession>
<dbReference type="EMBL" id="MU266371">
    <property type="protein sequence ID" value="KAH7927162.1"/>
    <property type="molecule type" value="Genomic_DNA"/>
</dbReference>
<proteinExistence type="predicted"/>
<organism evidence="1 2">
    <name type="scientific">Leucogyrophana mollusca</name>
    <dbReference type="NCBI Taxonomy" id="85980"/>
    <lineage>
        <taxon>Eukaryota</taxon>
        <taxon>Fungi</taxon>
        <taxon>Dikarya</taxon>
        <taxon>Basidiomycota</taxon>
        <taxon>Agaricomycotina</taxon>
        <taxon>Agaricomycetes</taxon>
        <taxon>Agaricomycetidae</taxon>
        <taxon>Boletales</taxon>
        <taxon>Boletales incertae sedis</taxon>
        <taxon>Leucogyrophana</taxon>
    </lineage>
</organism>
<evidence type="ECO:0000313" key="1">
    <source>
        <dbReference type="EMBL" id="KAH7927162.1"/>
    </source>
</evidence>
<keyword evidence="2" id="KW-1185">Reference proteome</keyword>
<gene>
    <name evidence="1" type="ORF">BV22DRAFT_1032171</name>
</gene>